<organism evidence="1 2">
    <name type="scientific">Variovorax boronicumulans</name>
    <dbReference type="NCBI Taxonomy" id="436515"/>
    <lineage>
        <taxon>Bacteria</taxon>
        <taxon>Pseudomonadati</taxon>
        <taxon>Pseudomonadota</taxon>
        <taxon>Betaproteobacteria</taxon>
        <taxon>Burkholderiales</taxon>
        <taxon>Comamonadaceae</taxon>
        <taxon>Variovorax</taxon>
    </lineage>
</organism>
<protein>
    <recommendedName>
        <fullName evidence="3">TonB C-terminal domain-containing protein</fullName>
    </recommendedName>
</protein>
<dbReference type="AlphaFoldDB" id="A0AAW8CN45"/>
<dbReference type="RefSeq" id="WP_307683924.1">
    <property type="nucleotide sequence ID" value="NZ_JAUSRD010000002.1"/>
</dbReference>
<name>A0AAW8CN45_9BURK</name>
<proteinExistence type="predicted"/>
<dbReference type="Proteomes" id="UP001242045">
    <property type="component" value="Unassembled WGS sequence"/>
</dbReference>
<reference evidence="1" key="1">
    <citation type="submission" date="2023-07" db="EMBL/GenBank/DDBJ databases">
        <title>Sorghum-associated microbial communities from plants grown in Nebraska, USA.</title>
        <authorList>
            <person name="Schachtman D."/>
        </authorList>
    </citation>
    <scope>NUCLEOTIDE SEQUENCE</scope>
    <source>
        <strain evidence="1">DS3754</strain>
    </source>
</reference>
<dbReference type="Gene3D" id="3.30.2420.10">
    <property type="entry name" value="TonB"/>
    <property type="match status" value="1"/>
</dbReference>
<evidence type="ECO:0008006" key="3">
    <source>
        <dbReference type="Google" id="ProtNLM"/>
    </source>
</evidence>
<gene>
    <name evidence="1" type="ORF">J2W31_000830</name>
</gene>
<evidence type="ECO:0000313" key="2">
    <source>
        <dbReference type="Proteomes" id="UP001242045"/>
    </source>
</evidence>
<dbReference type="SUPFAM" id="SSF74653">
    <property type="entry name" value="TolA/TonB C-terminal domain"/>
    <property type="match status" value="1"/>
</dbReference>
<evidence type="ECO:0000313" key="1">
    <source>
        <dbReference type="EMBL" id="MDP9891727.1"/>
    </source>
</evidence>
<dbReference type="EMBL" id="JAUSRD010000002">
    <property type="protein sequence ID" value="MDP9891727.1"/>
    <property type="molecule type" value="Genomic_DNA"/>
</dbReference>
<accession>A0AAW8CN45</accession>
<comment type="caution">
    <text evidence="1">The sequence shown here is derived from an EMBL/GenBank/DDBJ whole genome shotgun (WGS) entry which is preliminary data.</text>
</comment>
<sequence>MACPRQVKPEMPRKALDEGIGGVVKAEVRIKGGHVQEVRILSGPRVYHSTVRAAVMRYECQSTGDAEVLATQEFVFRIE</sequence>